<name>A0A261SU15_9BORD</name>
<organism evidence="1 2">
    <name type="scientific">Bordetella genomosp. 1</name>
    <dbReference type="NCBI Taxonomy" id="1395607"/>
    <lineage>
        <taxon>Bacteria</taxon>
        <taxon>Pseudomonadati</taxon>
        <taxon>Pseudomonadota</taxon>
        <taxon>Betaproteobacteria</taxon>
        <taxon>Burkholderiales</taxon>
        <taxon>Alcaligenaceae</taxon>
        <taxon>Bordetella</taxon>
    </lineage>
</organism>
<dbReference type="Proteomes" id="UP000217005">
    <property type="component" value="Unassembled WGS sequence"/>
</dbReference>
<dbReference type="OrthoDB" id="978447at2"/>
<comment type="caution">
    <text evidence="1">The sequence shown here is derived from an EMBL/GenBank/DDBJ whole genome shotgun (WGS) entry which is preliminary data.</text>
</comment>
<proteinExistence type="predicted"/>
<accession>A0A261SU15</accession>
<evidence type="ECO:0008006" key="3">
    <source>
        <dbReference type="Google" id="ProtNLM"/>
    </source>
</evidence>
<protein>
    <recommendedName>
        <fullName evidence="3">Arylsulfatase</fullName>
    </recommendedName>
</protein>
<evidence type="ECO:0000313" key="2">
    <source>
        <dbReference type="Proteomes" id="UP000217005"/>
    </source>
</evidence>
<evidence type="ECO:0000313" key="1">
    <source>
        <dbReference type="EMBL" id="OZI40581.1"/>
    </source>
</evidence>
<sequence>MAALAFLHTSPAHVAPFTALLARLAPGVQAHHAVHADLLARARAEGPTPAVRAALAQALDDTAATAQARLVVCTCSTLGPLAEALTGRPYAVQRIDRAMAAEAVASGPRIALVAALASTLAPTRALLEDAARRAGRDVVIRDFLVHDAWPHFEAGDLPAYLDAVRTAAARARAGADVVVLAQASMAPAAAGWPAGVPVLASPAPGVAAALAALGIAVAAPR</sequence>
<dbReference type="EMBL" id="NEVL01000001">
    <property type="protein sequence ID" value="OZI40581.1"/>
    <property type="molecule type" value="Genomic_DNA"/>
</dbReference>
<dbReference type="AlphaFoldDB" id="A0A261SU15"/>
<reference evidence="1 2" key="1">
    <citation type="submission" date="2017-05" db="EMBL/GenBank/DDBJ databases">
        <title>Complete and WGS of Bordetella genogroups.</title>
        <authorList>
            <person name="Spilker T."/>
            <person name="LiPuma J."/>
        </authorList>
    </citation>
    <scope>NUCLEOTIDE SEQUENCE [LARGE SCALE GENOMIC DNA]</scope>
    <source>
        <strain evidence="1 2">AU17610</strain>
    </source>
</reference>
<dbReference type="RefSeq" id="WP_094824697.1">
    <property type="nucleotide sequence ID" value="NZ_NEVL01000001.1"/>
</dbReference>
<gene>
    <name evidence="1" type="ORF">CEG14_02125</name>
</gene>